<dbReference type="PANTHER" id="PTHR12353">
    <property type="entry name" value="DISKS LARGE-ASSOCIATED PROTEIN DAP SAP90/PSD-95-ASSOCIATED PROTEIN"/>
    <property type="match status" value="1"/>
</dbReference>
<evidence type="ECO:0000313" key="3">
    <source>
        <dbReference type="Proteomes" id="UP000580250"/>
    </source>
</evidence>
<dbReference type="Proteomes" id="UP000580250">
    <property type="component" value="Unassembled WGS sequence"/>
</dbReference>
<organism evidence="2 3">
    <name type="scientific">Meloidogyne enterolobii</name>
    <name type="common">Root-knot nematode worm</name>
    <name type="synonym">Meloidogyne mayaguensis</name>
    <dbReference type="NCBI Taxonomy" id="390850"/>
    <lineage>
        <taxon>Eukaryota</taxon>
        <taxon>Metazoa</taxon>
        <taxon>Ecdysozoa</taxon>
        <taxon>Nematoda</taxon>
        <taxon>Chromadorea</taxon>
        <taxon>Rhabditida</taxon>
        <taxon>Tylenchina</taxon>
        <taxon>Tylenchomorpha</taxon>
        <taxon>Tylenchoidea</taxon>
        <taxon>Meloidogynidae</taxon>
        <taxon>Meloidogyninae</taxon>
        <taxon>Meloidogyne</taxon>
    </lineage>
</organism>
<name>A0A6V7U8L5_MELEN</name>
<accession>A0A6V7U8L5</accession>
<gene>
    <name evidence="2" type="ORF">MENT_LOCUS9779</name>
</gene>
<dbReference type="AlphaFoldDB" id="A0A6V7U8L5"/>
<dbReference type="InterPro" id="IPR005026">
    <property type="entry name" value="SAPAP"/>
</dbReference>
<dbReference type="OrthoDB" id="10036956at2759"/>
<protein>
    <submittedName>
        <fullName evidence="2">Uncharacterized protein</fullName>
    </submittedName>
</protein>
<evidence type="ECO:0000256" key="1">
    <source>
        <dbReference type="ARBA" id="ARBA00008839"/>
    </source>
</evidence>
<dbReference type="Pfam" id="PF03359">
    <property type="entry name" value="GKAP"/>
    <property type="match status" value="1"/>
</dbReference>
<proteinExistence type="inferred from homology"/>
<dbReference type="PANTHER" id="PTHR12353:SF1">
    <property type="entry name" value="DISKS LARGE-ASSOCIATED PROTEIN 5"/>
    <property type="match status" value="1"/>
</dbReference>
<comment type="similarity">
    <text evidence="1">Belongs to the SAPAP family.</text>
</comment>
<sequence length="230" mass="26389">MGLLQNHQNPKLRLFEFSQVQMGRLLLMERLILMLLPSGKYFCSTKNLPQKNNAQTTNNTKKNLNKNQQQLLDDSQINWCPAPEFLIVEANSFSFSVPKFALDGGKQPENGQDFQNLFNSLTKCLEECVWNANRLITTDKNLTEKAQELLRVAIGHTQLLLNKRLKQFGEQLERHLNPTANNQKPTLLGDLHGLWALIDMQLDDIRSTFAAIEKYRQSGWDACRISSNIF</sequence>
<dbReference type="EMBL" id="CAJEWN010000044">
    <property type="protein sequence ID" value="CAD2149721.1"/>
    <property type="molecule type" value="Genomic_DNA"/>
</dbReference>
<reference evidence="2 3" key="1">
    <citation type="submission" date="2020-08" db="EMBL/GenBank/DDBJ databases">
        <authorList>
            <person name="Koutsovoulos G."/>
            <person name="Danchin GJ E."/>
        </authorList>
    </citation>
    <scope>NUCLEOTIDE SEQUENCE [LARGE SCALE GENOMIC DNA]</scope>
</reference>
<evidence type="ECO:0000313" key="2">
    <source>
        <dbReference type="EMBL" id="CAD2149721.1"/>
    </source>
</evidence>
<comment type="caution">
    <text evidence="2">The sequence shown here is derived from an EMBL/GenBank/DDBJ whole genome shotgun (WGS) entry which is preliminary data.</text>
</comment>
<dbReference type="GO" id="GO:0023052">
    <property type="term" value="P:signaling"/>
    <property type="evidence" value="ECO:0007669"/>
    <property type="project" value="InterPro"/>
</dbReference>